<dbReference type="GO" id="GO:0005901">
    <property type="term" value="C:caveola"/>
    <property type="evidence" value="ECO:0007669"/>
    <property type="project" value="UniProtKB-SubCell"/>
</dbReference>
<keyword evidence="7" id="KW-0808">Transferase</keyword>
<organism evidence="14 15">
    <name type="scientific">Sousa chinensis</name>
    <name type="common">Indo-pacific humpbacked dolphin</name>
    <name type="synonym">Steno chinensis</name>
    <dbReference type="NCBI Taxonomy" id="103600"/>
    <lineage>
        <taxon>Eukaryota</taxon>
        <taxon>Metazoa</taxon>
        <taxon>Chordata</taxon>
        <taxon>Craniata</taxon>
        <taxon>Vertebrata</taxon>
        <taxon>Euteleostomi</taxon>
        <taxon>Mammalia</taxon>
        <taxon>Eutheria</taxon>
        <taxon>Laurasiatheria</taxon>
        <taxon>Artiodactyla</taxon>
        <taxon>Whippomorpha</taxon>
        <taxon>Cetacea</taxon>
        <taxon>Odontoceti</taxon>
        <taxon>Delphinidae</taxon>
        <taxon>Sousa</taxon>
    </lineage>
</organism>
<evidence type="ECO:0000256" key="12">
    <source>
        <dbReference type="ARBA" id="ARBA00048312"/>
    </source>
</evidence>
<comment type="catalytic activity">
    <reaction evidence="11">
        <text>L-threonyl-[protein] + ATP = O-phospho-L-threonyl-[protein] + ADP + H(+)</text>
        <dbReference type="Rhea" id="RHEA:46608"/>
        <dbReference type="Rhea" id="RHEA-COMP:11060"/>
        <dbReference type="Rhea" id="RHEA-COMP:11605"/>
        <dbReference type="ChEBI" id="CHEBI:15378"/>
        <dbReference type="ChEBI" id="CHEBI:30013"/>
        <dbReference type="ChEBI" id="CHEBI:30616"/>
        <dbReference type="ChEBI" id="CHEBI:61977"/>
        <dbReference type="ChEBI" id="CHEBI:456216"/>
        <dbReference type="EC" id="2.7.11.24"/>
    </reaction>
</comment>
<keyword evidence="15" id="KW-1185">Reference proteome</keyword>
<dbReference type="GO" id="GO:0005524">
    <property type="term" value="F:ATP binding"/>
    <property type="evidence" value="ECO:0007669"/>
    <property type="project" value="UniProtKB-KW"/>
</dbReference>
<protein>
    <recommendedName>
        <fullName evidence="4">mitogen-activated protein kinase</fullName>
        <ecNumber evidence="4">2.7.11.24</ecNumber>
    </recommendedName>
</protein>
<dbReference type="PROSITE" id="PS50011">
    <property type="entry name" value="PROTEIN_KINASE_DOM"/>
    <property type="match status" value="1"/>
</dbReference>
<dbReference type="FunFam" id="1.10.510.10:FF:000624">
    <property type="entry name" value="Mitogen-activated protein kinase"/>
    <property type="match status" value="1"/>
</dbReference>
<keyword evidence="5" id="KW-0723">Serine/threonine-protein kinase</keyword>
<comment type="cofactor">
    <cofactor evidence="1">
        <name>Mg(2+)</name>
        <dbReference type="ChEBI" id="CHEBI:18420"/>
    </cofactor>
</comment>
<evidence type="ECO:0000256" key="7">
    <source>
        <dbReference type="ARBA" id="ARBA00022679"/>
    </source>
</evidence>
<evidence type="ECO:0000256" key="1">
    <source>
        <dbReference type="ARBA" id="ARBA00001946"/>
    </source>
</evidence>
<evidence type="ECO:0000256" key="11">
    <source>
        <dbReference type="ARBA" id="ARBA00047592"/>
    </source>
</evidence>
<accession>A0A484GWT3</accession>
<dbReference type="EMBL" id="QWLN02003564">
    <property type="protein sequence ID" value="TEA39780.1"/>
    <property type="molecule type" value="Genomic_DNA"/>
</dbReference>
<dbReference type="GO" id="GO:0004707">
    <property type="term" value="F:MAP kinase activity"/>
    <property type="evidence" value="ECO:0007669"/>
    <property type="project" value="UniProtKB-EC"/>
</dbReference>
<comment type="catalytic activity">
    <reaction evidence="12">
        <text>L-seryl-[protein] + ATP = O-phospho-L-seryl-[protein] + ADP + H(+)</text>
        <dbReference type="Rhea" id="RHEA:17989"/>
        <dbReference type="Rhea" id="RHEA-COMP:9863"/>
        <dbReference type="Rhea" id="RHEA-COMP:11604"/>
        <dbReference type="ChEBI" id="CHEBI:15378"/>
        <dbReference type="ChEBI" id="CHEBI:29999"/>
        <dbReference type="ChEBI" id="CHEBI:30616"/>
        <dbReference type="ChEBI" id="CHEBI:83421"/>
        <dbReference type="ChEBI" id="CHEBI:456216"/>
        <dbReference type="EC" id="2.7.11.24"/>
    </reaction>
</comment>
<keyword evidence="6" id="KW-0597">Phosphoprotein</keyword>
<dbReference type="SUPFAM" id="SSF56112">
    <property type="entry name" value="Protein kinase-like (PK-like)"/>
    <property type="match status" value="1"/>
</dbReference>
<dbReference type="GO" id="GO:0060341">
    <property type="term" value="P:regulation of cellular localization"/>
    <property type="evidence" value="ECO:0007669"/>
    <property type="project" value="UniProtKB-ARBA"/>
</dbReference>
<evidence type="ECO:0000256" key="10">
    <source>
        <dbReference type="ARBA" id="ARBA00022840"/>
    </source>
</evidence>
<dbReference type="InterPro" id="IPR050117">
    <property type="entry name" value="MAPK"/>
</dbReference>
<evidence type="ECO:0000256" key="2">
    <source>
        <dbReference type="ARBA" id="ARBA00004345"/>
    </source>
</evidence>
<dbReference type="Proteomes" id="UP000295264">
    <property type="component" value="Unassembled WGS sequence"/>
</dbReference>
<evidence type="ECO:0000256" key="3">
    <source>
        <dbReference type="ARBA" id="ARBA00008832"/>
    </source>
</evidence>
<comment type="similarity">
    <text evidence="3">Belongs to the protein kinase superfamily. CMGC Ser/Thr protein kinase family. MAP kinase subfamily.</text>
</comment>
<dbReference type="Gene3D" id="1.10.510.10">
    <property type="entry name" value="Transferase(Phosphotransferase) domain 1"/>
    <property type="match status" value="1"/>
</dbReference>
<dbReference type="EC" id="2.7.11.24" evidence="4"/>
<reference evidence="14 15" key="1">
    <citation type="journal article" date="2018" name="Genomics">
        <title>Molecular footprints of inshore aquatic adaptation in Indo-Pacific humpback dolphin (Sousa chinensis).</title>
        <authorList>
            <person name="Ming Y."/>
            <person name="Jian J."/>
            <person name="Yu F."/>
            <person name="Yu X."/>
            <person name="Wang J."/>
            <person name="Liu W."/>
        </authorList>
    </citation>
    <scope>NUCLEOTIDE SEQUENCE [LARGE SCALE GENOMIC DNA]</scope>
    <source>
        <strain evidence="14">MY-2018</strain>
        <tissue evidence="14">Skin</tissue>
    </source>
</reference>
<dbReference type="InterPro" id="IPR000719">
    <property type="entry name" value="Prot_kinase_dom"/>
</dbReference>
<evidence type="ECO:0000313" key="15">
    <source>
        <dbReference type="Proteomes" id="UP000295264"/>
    </source>
</evidence>
<evidence type="ECO:0000256" key="6">
    <source>
        <dbReference type="ARBA" id="ARBA00022553"/>
    </source>
</evidence>
<dbReference type="InterPro" id="IPR008271">
    <property type="entry name" value="Ser/Thr_kinase_AS"/>
</dbReference>
<comment type="subcellular location">
    <subcellularLocation>
        <location evidence="2">Membrane</location>
        <location evidence="2">Caveola</location>
    </subcellularLocation>
</comment>
<dbReference type="AlphaFoldDB" id="A0A484GWT3"/>
<keyword evidence="9" id="KW-0418">Kinase</keyword>
<evidence type="ECO:0000256" key="9">
    <source>
        <dbReference type="ARBA" id="ARBA00022777"/>
    </source>
</evidence>
<feature type="non-terminal residue" evidence="14">
    <location>
        <position position="1"/>
    </location>
</feature>
<dbReference type="PROSITE" id="PS00108">
    <property type="entry name" value="PROTEIN_KINASE_ST"/>
    <property type="match status" value="1"/>
</dbReference>
<feature type="domain" description="Protein kinase" evidence="13">
    <location>
        <begin position="1"/>
        <end position="66"/>
    </location>
</feature>
<dbReference type="Pfam" id="PF00069">
    <property type="entry name" value="Pkinase"/>
    <property type="match status" value="1"/>
</dbReference>
<sequence>DLMEIDLYQLLKTQHLSDDQIYYFIYQIFRWLKYIHSANVQHHDLKPFNLLLSTTCNLKVSHVIYS</sequence>
<name>A0A484GWT3_SOUCH</name>
<dbReference type="InterPro" id="IPR011009">
    <property type="entry name" value="Kinase-like_dom_sf"/>
</dbReference>
<evidence type="ECO:0000256" key="4">
    <source>
        <dbReference type="ARBA" id="ARBA00012411"/>
    </source>
</evidence>
<proteinExistence type="inferred from homology"/>
<evidence type="ECO:0000259" key="13">
    <source>
        <dbReference type="PROSITE" id="PS50011"/>
    </source>
</evidence>
<keyword evidence="10" id="KW-0067">ATP-binding</keyword>
<evidence type="ECO:0000256" key="5">
    <source>
        <dbReference type="ARBA" id="ARBA00022527"/>
    </source>
</evidence>
<evidence type="ECO:0000256" key="8">
    <source>
        <dbReference type="ARBA" id="ARBA00022741"/>
    </source>
</evidence>
<comment type="caution">
    <text evidence="14">The sequence shown here is derived from an EMBL/GenBank/DDBJ whole genome shotgun (WGS) entry which is preliminary data.</text>
</comment>
<dbReference type="PANTHER" id="PTHR24055">
    <property type="entry name" value="MITOGEN-ACTIVATED PROTEIN KINASE"/>
    <property type="match status" value="1"/>
</dbReference>
<keyword evidence="8" id="KW-0547">Nucleotide-binding</keyword>
<evidence type="ECO:0000313" key="14">
    <source>
        <dbReference type="EMBL" id="TEA39780.1"/>
    </source>
</evidence>
<gene>
    <name evidence="14" type="ORF">DBR06_SOUSAS4610001</name>
</gene>